<evidence type="ECO:0000313" key="3">
    <source>
        <dbReference type="Proteomes" id="UP000193067"/>
    </source>
</evidence>
<gene>
    <name evidence="2" type="ORF">PYCCODRAFT_609159</name>
</gene>
<evidence type="ECO:0000313" key="2">
    <source>
        <dbReference type="EMBL" id="OSD07408.1"/>
    </source>
</evidence>
<name>A0A1Y2J1Y0_TRAC3</name>
<feature type="region of interest" description="Disordered" evidence="1">
    <location>
        <begin position="127"/>
        <end position="148"/>
    </location>
</feature>
<keyword evidence="3" id="KW-1185">Reference proteome</keyword>
<proteinExistence type="predicted"/>
<feature type="compositionally biased region" description="Basic and acidic residues" evidence="1">
    <location>
        <begin position="137"/>
        <end position="148"/>
    </location>
</feature>
<organism evidence="2 3">
    <name type="scientific">Trametes coccinea (strain BRFM310)</name>
    <name type="common">Pycnoporus coccineus</name>
    <dbReference type="NCBI Taxonomy" id="1353009"/>
    <lineage>
        <taxon>Eukaryota</taxon>
        <taxon>Fungi</taxon>
        <taxon>Dikarya</taxon>
        <taxon>Basidiomycota</taxon>
        <taxon>Agaricomycotina</taxon>
        <taxon>Agaricomycetes</taxon>
        <taxon>Polyporales</taxon>
        <taxon>Polyporaceae</taxon>
        <taxon>Trametes</taxon>
    </lineage>
</organism>
<sequence length="187" mass="19532">MGGRERCGQRGVFPRRALFECVRSWLRRRGDSSVIGAGASAGEDLYAKKGQHAWGSAGHTHMALLLEPPSEPRGAPISLIVAPAPSPQRVRHTHLPTASYGCSTSSFCAGAWPALLWERGENEGANGRGLGMANAHTDAHDRDKAPDDPKGCVGGVSRRRPGLVSCIPTLTGTTGGTDGCPGKAIEG</sequence>
<dbReference type="AlphaFoldDB" id="A0A1Y2J1Y0"/>
<protein>
    <submittedName>
        <fullName evidence="2">Uncharacterized protein</fullName>
    </submittedName>
</protein>
<dbReference type="Proteomes" id="UP000193067">
    <property type="component" value="Unassembled WGS sequence"/>
</dbReference>
<dbReference type="EMBL" id="KZ084088">
    <property type="protein sequence ID" value="OSD07408.1"/>
    <property type="molecule type" value="Genomic_DNA"/>
</dbReference>
<reference evidence="2 3" key="1">
    <citation type="journal article" date="2015" name="Biotechnol. Biofuels">
        <title>Enhanced degradation of softwood versus hardwood by the white-rot fungus Pycnoporus coccineus.</title>
        <authorList>
            <person name="Couturier M."/>
            <person name="Navarro D."/>
            <person name="Chevret D."/>
            <person name="Henrissat B."/>
            <person name="Piumi F."/>
            <person name="Ruiz-Duenas F.J."/>
            <person name="Martinez A.T."/>
            <person name="Grigoriev I.V."/>
            <person name="Riley R."/>
            <person name="Lipzen A."/>
            <person name="Berrin J.G."/>
            <person name="Master E.R."/>
            <person name="Rosso M.N."/>
        </authorList>
    </citation>
    <scope>NUCLEOTIDE SEQUENCE [LARGE SCALE GENOMIC DNA]</scope>
    <source>
        <strain evidence="2 3">BRFM310</strain>
    </source>
</reference>
<accession>A0A1Y2J1Y0</accession>
<evidence type="ECO:0000256" key="1">
    <source>
        <dbReference type="SAM" id="MobiDB-lite"/>
    </source>
</evidence>